<evidence type="ECO:0000313" key="3">
    <source>
        <dbReference type="EMBL" id="WGK70041.1"/>
    </source>
</evidence>
<dbReference type="Proteomes" id="UP001228690">
    <property type="component" value="Chromosome"/>
</dbReference>
<organism evidence="3 4">
    <name type="scientific">Candidatus Haliotispira prima</name>
    <dbReference type="NCBI Taxonomy" id="3034016"/>
    <lineage>
        <taxon>Bacteria</taxon>
        <taxon>Pseudomonadati</taxon>
        <taxon>Spirochaetota</taxon>
        <taxon>Spirochaetia</taxon>
        <taxon>Spirochaetales</taxon>
        <taxon>Spirochaetaceae</taxon>
        <taxon>Candidatus Haliotispira</taxon>
    </lineage>
</organism>
<dbReference type="EMBL" id="CP123443">
    <property type="protein sequence ID" value="WGK70041.1"/>
    <property type="molecule type" value="Genomic_DNA"/>
</dbReference>
<feature type="region of interest" description="Disordered" evidence="1">
    <location>
        <begin position="386"/>
        <end position="406"/>
    </location>
</feature>
<evidence type="ECO:0000313" key="4">
    <source>
        <dbReference type="Proteomes" id="UP001228690"/>
    </source>
</evidence>
<feature type="transmembrane region" description="Helical" evidence="2">
    <location>
        <begin position="159"/>
        <end position="176"/>
    </location>
</feature>
<proteinExistence type="predicted"/>
<evidence type="ECO:0000256" key="2">
    <source>
        <dbReference type="SAM" id="Phobius"/>
    </source>
</evidence>
<protein>
    <submittedName>
        <fullName evidence="3">Uncharacterized protein</fullName>
    </submittedName>
</protein>
<accession>A0ABY8MJ49</accession>
<evidence type="ECO:0000256" key="1">
    <source>
        <dbReference type="SAM" id="MobiDB-lite"/>
    </source>
</evidence>
<keyword evidence="2" id="KW-0472">Membrane</keyword>
<feature type="transmembrane region" description="Helical" evidence="2">
    <location>
        <begin position="130"/>
        <end position="150"/>
    </location>
</feature>
<gene>
    <name evidence="3" type="ORF">P0082_04050</name>
</gene>
<keyword evidence="2" id="KW-0812">Transmembrane</keyword>
<name>A0ABY8MJ49_9SPIO</name>
<keyword evidence="4" id="KW-1185">Reference proteome</keyword>
<reference evidence="3 4" key="1">
    <citation type="submission" date="2023-04" db="EMBL/GenBank/DDBJ databases">
        <title>Spirochaete genome identified in red abalone sample constitutes a novel genus.</title>
        <authorList>
            <person name="Sharma S.P."/>
            <person name="Purcell C.M."/>
            <person name="Hyde J.R."/>
            <person name="Severin A.J."/>
        </authorList>
    </citation>
    <scope>NUCLEOTIDE SEQUENCE [LARGE SCALE GENOMIC DNA]</scope>
    <source>
        <strain evidence="3 4">SP-2023</strain>
    </source>
</reference>
<dbReference type="RefSeq" id="WP_326928246.1">
    <property type="nucleotide sequence ID" value="NZ_CP123443.1"/>
</dbReference>
<keyword evidence="2" id="KW-1133">Transmembrane helix</keyword>
<sequence>MLNILTILLPALYLLLLLRQSLLLLRPVCDRPDRRFSAIRPGYIQRIEQHGSGAALAALPLLGLLLSQPELPAVLLQHKIWLGAAIFWAVLSLAALTATRFQHFNSMAFSSRDAGPADFGRRWPYWPDGVLWLCEMFYLFLLYTALELLAAQLQPEPRFFRPLSVTLGLLMLWVYWSNWQYRKRQGHNACVVALQKISHDVQGGELYSLRLRLEAAQFGRRIPSPKPPDSINAVDTVSKDIPINIPINIPMGFCMLHFPGLPLPRKQQNEHPLSLLSWHQESEGNIEMEFALEMHGFLQYLRPQELARRNTPGNVRLWGPYYDVRPQFFDRVSQQGLLLYIGNQSGLSPLLQYLQHLHELQATGTNSCPLKIAVLHLVMSNKKTNLTNPADRGCPGRPGNRTEQTDHAPETAQEFWRNRLEQAAGQPPTGVQLQVQQLDLPPRLSEQLRSEQADFGETARAASSAGLSRRVRRRLDAWQNYHAEHESELLQQAVRQHLADICRQQQWALSPRELRQYTLYRGPHTLGKLLEQCFDSASFR</sequence>
<feature type="transmembrane region" description="Helical" evidence="2">
    <location>
        <begin position="80"/>
        <end position="101"/>
    </location>
</feature>